<name>A0A1G2TX91_9BACT</name>
<evidence type="ECO:0000313" key="2">
    <source>
        <dbReference type="Proteomes" id="UP000177707"/>
    </source>
</evidence>
<organism evidence="1 2">
    <name type="scientific">Candidatus Zambryskibacteria bacterium RIFCSPLOWO2_01_FULL_39_39</name>
    <dbReference type="NCBI Taxonomy" id="1802758"/>
    <lineage>
        <taxon>Bacteria</taxon>
        <taxon>Candidatus Zambryskiibacteriota</taxon>
    </lineage>
</organism>
<dbReference type="Proteomes" id="UP000177707">
    <property type="component" value="Unassembled WGS sequence"/>
</dbReference>
<gene>
    <name evidence="1" type="ORF">A3A96_00575</name>
</gene>
<accession>A0A1G2TX91</accession>
<sequence>MDDITIIMMTPNRVPKQWAAFHKEKLLEAVGNTPIITISSKPLDWGINLIQTEYGLINLYQQMLRGAKLATTTYVGIADDDTLYPSEHFQYRPPMDRFAYNFNRWHLFTWGEPFYFHKPRPGNGLLIASRELIVNALEKRFRINKPLSLDYMTELGSINGVIEYDGAGYISFSTHYPVVSFYHDFSMDRACRRHCKKPWPVRAFDIPKWGRAEELRKYFE</sequence>
<dbReference type="AlphaFoldDB" id="A0A1G2TX91"/>
<reference evidence="1 2" key="1">
    <citation type="journal article" date="2016" name="Nat. Commun.">
        <title>Thousands of microbial genomes shed light on interconnected biogeochemical processes in an aquifer system.</title>
        <authorList>
            <person name="Anantharaman K."/>
            <person name="Brown C.T."/>
            <person name="Hug L.A."/>
            <person name="Sharon I."/>
            <person name="Castelle C.J."/>
            <person name="Probst A.J."/>
            <person name="Thomas B.C."/>
            <person name="Singh A."/>
            <person name="Wilkins M.J."/>
            <person name="Karaoz U."/>
            <person name="Brodie E.L."/>
            <person name="Williams K.H."/>
            <person name="Hubbard S.S."/>
            <person name="Banfield J.F."/>
        </authorList>
    </citation>
    <scope>NUCLEOTIDE SEQUENCE [LARGE SCALE GENOMIC DNA]</scope>
</reference>
<comment type="caution">
    <text evidence="1">The sequence shown here is derived from an EMBL/GenBank/DDBJ whole genome shotgun (WGS) entry which is preliminary data.</text>
</comment>
<protein>
    <recommendedName>
        <fullName evidence="3">Glycosyltransferase</fullName>
    </recommendedName>
</protein>
<dbReference type="EMBL" id="MHWB01000009">
    <property type="protein sequence ID" value="OHB01921.1"/>
    <property type="molecule type" value="Genomic_DNA"/>
</dbReference>
<dbReference type="STRING" id="1802758.A3A96_00575"/>
<proteinExistence type="predicted"/>
<evidence type="ECO:0008006" key="3">
    <source>
        <dbReference type="Google" id="ProtNLM"/>
    </source>
</evidence>
<evidence type="ECO:0000313" key="1">
    <source>
        <dbReference type="EMBL" id="OHB01921.1"/>
    </source>
</evidence>